<sequence>MMKKARLDGSADSEGSFPESGCGSGCLATGFSHFSVYVQFADGLVAWLGSKQASSAKKYVSARPSPHVHKPDVGHQDTLTLYNNLFNSGATKYTNHEAMGTEVVHAYRHLYRCLLRAVQYSSPARYIARDQLRAAFRETPAALDAEGVKRTAWFLEAAGRERGLEHAILKNLLRVRGQRDAETRSWRKSLAGTAQR</sequence>
<accession>A0A9P8SAQ2</accession>
<keyword evidence="2" id="KW-1185">Reference proteome</keyword>
<evidence type="ECO:0000313" key="2">
    <source>
        <dbReference type="Proteomes" id="UP000764110"/>
    </source>
</evidence>
<dbReference type="EMBL" id="JACEFI010000003">
    <property type="protein sequence ID" value="KAH0599539.1"/>
    <property type="molecule type" value="Genomic_DNA"/>
</dbReference>
<comment type="caution">
    <text evidence="1">The sequence shown here is derived from an EMBL/GenBank/DDBJ whole genome shotgun (WGS) entry which is preliminary data.</text>
</comment>
<dbReference type="AlphaFoldDB" id="A0A9P8SAQ2"/>
<proteinExistence type="predicted"/>
<dbReference type="Proteomes" id="UP000764110">
    <property type="component" value="Unassembled WGS sequence"/>
</dbReference>
<protein>
    <submittedName>
        <fullName evidence="1">Uncharacterized protein</fullName>
    </submittedName>
</protein>
<name>A0A9P8SAQ2_9HYPO</name>
<reference evidence="1 2" key="1">
    <citation type="submission" date="2020-07" db="EMBL/GenBank/DDBJ databases">
        <title>Metarhizium humberi genome.</title>
        <authorList>
            <person name="Lysoe E."/>
        </authorList>
    </citation>
    <scope>NUCLEOTIDE SEQUENCE [LARGE SCALE GENOMIC DNA]</scope>
    <source>
        <strain evidence="1 2">ESALQ1638</strain>
    </source>
</reference>
<evidence type="ECO:0000313" key="1">
    <source>
        <dbReference type="EMBL" id="KAH0599539.1"/>
    </source>
</evidence>
<organism evidence="1 2">
    <name type="scientific">Metarhizium humberi</name>
    <dbReference type="NCBI Taxonomy" id="2596975"/>
    <lineage>
        <taxon>Eukaryota</taxon>
        <taxon>Fungi</taxon>
        <taxon>Dikarya</taxon>
        <taxon>Ascomycota</taxon>
        <taxon>Pezizomycotina</taxon>
        <taxon>Sordariomycetes</taxon>
        <taxon>Hypocreomycetidae</taxon>
        <taxon>Hypocreales</taxon>
        <taxon>Clavicipitaceae</taxon>
        <taxon>Metarhizium</taxon>
    </lineage>
</organism>
<gene>
    <name evidence="1" type="ORF">MHUMG1_02327</name>
</gene>